<dbReference type="EMBL" id="CAAALY010003191">
    <property type="protein sequence ID" value="VEL08115.1"/>
    <property type="molecule type" value="Genomic_DNA"/>
</dbReference>
<evidence type="ECO:0000313" key="2">
    <source>
        <dbReference type="Proteomes" id="UP000784294"/>
    </source>
</evidence>
<accession>A0A448WC20</accession>
<gene>
    <name evidence="1" type="ORF">PXEA_LOCUS1555</name>
</gene>
<dbReference type="Proteomes" id="UP000784294">
    <property type="component" value="Unassembled WGS sequence"/>
</dbReference>
<sequence length="166" mass="18415">MLSRPDFSRLYASLQSIISQAITGLSPASNLPASSLMTQPSLGPDSPSLFLAMEAAHLPLSQYTLMLAWRPLELLPPPPEYLLHLRTWLCRLAQLAWGPHRLQAQVPLGLQGRNLSETTENNPESSPITSSIGQSNFICLAIWLDRLQGTYQLLNPDEMSRHTLCI</sequence>
<comment type="caution">
    <text evidence="1">The sequence shown here is derived from an EMBL/GenBank/DDBJ whole genome shotgun (WGS) entry which is preliminary data.</text>
</comment>
<dbReference type="AlphaFoldDB" id="A0A448WC20"/>
<evidence type="ECO:0000313" key="1">
    <source>
        <dbReference type="EMBL" id="VEL08115.1"/>
    </source>
</evidence>
<reference evidence="1" key="1">
    <citation type="submission" date="2018-11" db="EMBL/GenBank/DDBJ databases">
        <authorList>
            <consortium name="Pathogen Informatics"/>
        </authorList>
    </citation>
    <scope>NUCLEOTIDE SEQUENCE</scope>
</reference>
<keyword evidence="2" id="KW-1185">Reference proteome</keyword>
<name>A0A448WC20_9PLAT</name>
<protein>
    <submittedName>
        <fullName evidence="1">Uncharacterized protein</fullName>
    </submittedName>
</protein>
<organism evidence="1 2">
    <name type="scientific">Protopolystoma xenopodis</name>
    <dbReference type="NCBI Taxonomy" id="117903"/>
    <lineage>
        <taxon>Eukaryota</taxon>
        <taxon>Metazoa</taxon>
        <taxon>Spiralia</taxon>
        <taxon>Lophotrochozoa</taxon>
        <taxon>Platyhelminthes</taxon>
        <taxon>Monogenea</taxon>
        <taxon>Polyopisthocotylea</taxon>
        <taxon>Polystomatidea</taxon>
        <taxon>Polystomatidae</taxon>
        <taxon>Protopolystoma</taxon>
    </lineage>
</organism>
<proteinExistence type="predicted"/>